<dbReference type="InterPro" id="IPR051678">
    <property type="entry name" value="AGP_Transferase"/>
</dbReference>
<dbReference type="PANTHER" id="PTHR21310">
    <property type="entry name" value="AMINOGLYCOSIDE PHOSPHOTRANSFERASE-RELATED-RELATED"/>
    <property type="match status" value="1"/>
</dbReference>
<dbReference type="Proteomes" id="UP000738349">
    <property type="component" value="Unassembled WGS sequence"/>
</dbReference>
<evidence type="ECO:0000313" key="2">
    <source>
        <dbReference type="EMBL" id="KAH7175951.1"/>
    </source>
</evidence>
<keyword evidence="3" id="KW-1185">Reference proteome</keyword>
<reference evidence="2" key="1">
    <citation type="journal article" date="2021" name="Nat. Commun.">
        <title>Genetic determinants of endophytism in the Arabidopsis root mycobiome.</title>
        <authorList>
            <person name="Mesny F."/>
            <person name="Miyauchi S."/>
            <person name="Thiergart T."/>
            <person name="Pickel B."/>
            <person name="Atanasova L."/>
            <person name="Karlsson M."/>
            <person name="Huettel B."/>
            <person name="Barry K.W."/>
            <person name="Haridas S."/>
            <person name="Chen C."/>
            <person name="Bauer D."/>
            <person name="Andreopoulos W."/>
            <person name="Pangilinan J."/>
            <person name="LaButti K."/>
            <person name="Riley R."/>
            <person name="Lipzen A."/>
            <person name="Clum A."/>
            <person name="Drula E."/>
            <person name="Henrissat B."/>
            <person name="Kohler A."/>
            <person name="Grigoriev I.V."/>
            <person name="Martin F.M."/>
            <person name="Hacquard S."/>
        </authorList>
    </citation>
    <scope>NUCLEOTIDE SEQUENCE</scope>
    <source>
        <strain evidence="2">MPI-CAGE-AT-0147</strain>
    </source>
</reference>
<dbReference type="InterPro" id="IPR011009">
    <property type="entry name" value="Kinase-like_dom_sf"/>
</dbReference>
<comment type="caution">
    <text evidence="2">The sequence shown here is derived from an EMBL/GenBank/DDBJ whole genome shotgun (WGS) entry which is preliminary data.</text>
</comment>
<accession>A0A9P9FTY2</accession>
<gene>
    <name evidence="2" type="ORF">EDB81DRAFT_836183</name>
</gene>
<dbReference type="AlphaFoldDB" id="A0A9P9FTY2"/>
<dbReference type="PANTHER" id="PTHR21310:SF15">
    <property type="entry name" value="AMINOGLYCOSIDE PHOSPHOTRANSFERASE DOMAIN-CONTAINING PROTEIN"/>
    <property type="match status" value="1"/>
</dbReference>
<protein>
    <submittedName>
        <fullName evidence="2">Phosphotransferase enzyme family protein</fullName>
    </submittedName>
</protein>
<evidence type="ECO:0000259" key="1">
    <source>
        <dbReference type="Pfam" id="PF01636"/>
    </source>
</evidence>
<organism evidence="2 3">
    <name type="scientific">Dactylonectria macrodidyma</name>
    <dbReference type="NCBI Taxonomy" id="307937"/>
    <lineage>
        <taxon>Eukaryota</taxon>
        <taxon>Fungi</taxon>
        <taxon>Dikarya</taxon>
        <taxon>Ascomycota</taxon>
        <taxon>Pezizomycotina</taxon>
        <taxon>Sordariomycetes</taxon>
        <taxon>Hypocreomycetidae</taxon>
        <taxon>Hypocreales</taxon>
        <taxon>Nectriaceae</taxon>
        <taxon>Dactylonectria</taxon>
    </lineage>
</organism>
<dbReference type="SUPFAM" id="SSF56112">
    <property type="entry name" value="Protein kinase-like (PK-like)"/>
    <property type="match status" value="1"/>
</dbReference>
<dbReference type="Pfam" id="PF01636">
    <property type="entry name" value="APH"/>
    <property type="match status" value="1"/>
</dbReference>
<proteinExistence type="predicted"/>
<dbReference type="EMBL" id="JAGMUV010000001">
    <property type="protein sequence ID" value="KAH7175951.1"/>
    <property type="molecule type" value="Genomic_DNA"/>
</dbReference>
<dbReference type="InterPro" id="IPR002575">
    <property type="entry name" value="Aminoglycoside_PTrfase"/>
</dbReference>
<feature type="domain" description="Aminoglycoside phosphotransferase" evidence="1">
    <location>
        <begin position="232"/>
        <end position="272"/>
    </location>
</feature>
<dbReference type="Gene3D" id="3.90.1200.10">
    <property type="match status" value="1"/>
</dbReference>
<dbReference type="OrthoDB" id="10003767at2759"/>
<evidence type="ECO:0000313" key="3">
    <source>
        <dbReference type="Proteomes" id="UP000738349"/>
    </source>
</evidence>
<name>A0A9P9FTY2_9HYPO</name>
<sequence>MSTLCGLEGRLLIANRVEHRTTSLSPLLDTSLRVGDDKIHDFPLTGEQLEERIEEFINSISEDTVCRSASRHYGQTPCRVVRRDRGSFNICFFVLFDVDNITWVMRIPLEPLIPDAWNKVQSEVATTRYIGHNTTIPIPRVHAYGRDSDLVQAGSITVPFLVGDYIPAQSCYQRQRDRSVFCSEEQCLAYQHHILSEIYRLPIKDSSIDPVQMELFALESLREHVFGSFEFPRCMAPFVLSHQDFRCSNIIVTEDLRVCGIIDWELTGTIPRHLFTPPWITSHDLIAVGACPVAAAAITPSEIYPEFLRVLDARSATSNGCAKLRDSWKHQPEIKLPVAQILRHPSYLIRVYYKFIFPQLFRDDGGALALEVKHRVEQSECYTQCLKDRGLLVRDERSQALQELFAKAE</sequence>